<dbReference type="GO" id="GO:0031380">
    <property type="term" value="C:nuclear RNA-directed RNA polymerase complex"/>
    <property type="evidence" value="ECO:0007669"/>
    <property type="project" value="TreeGrafter"/>
</dbReference>
<dbReference type="VEuPathDB" id="AmoebaDB:EIN_150930"/>
<dbReference type="EC" id="2.7.7.48" evidence="1"/>
<protein>
    <recommendedName>
        <fullName evidence="1">RNA-dependent RNA polymerase</fullName>
        <ecNumber evidence="1">2.7.7.48</ecNumber>
    </recommendedName>
</protein>
<keyword evidence="1" id="KW-0694">RNA-binding</keyword>
<dbReference type="Pfam" id="PF05183">
    <property type="entry name" value="RdRP"/>
    <property type="match status" value="1"/>
</dbReference>
<proteinExistence type="inferred from homology"/>
<evidence type="ECO:0000313" key="4">
    <source>
        <dbReference type="Proteomes" id="UP000014680"/>
    </source>
</evidence>
<dbReference type="RefSeq" id="XP_004257987.1">
    <property type="nucleotide sequence ID" value="XM_004257939.1"/>
</dbReference>
<dbReference type="GO" id="GO:0003968">
    <property type="term" value="F:RNA-directed RNA polymerase activity"/>
    <property type="evidence" value="ECO:0007669"/>
    <property type="project" value="UniProtKB-KW"/>
</dbReference>
<dbReference type="AlphaFoldDB" id="A0A0A1UEG4"/>
<dbReference type="PANTHER" id="PTHR23079:SF55">
    <property type="entry name" value="RNA-DIRECTED RNA POLYMERASE"/>
    <property type="match status" value="1"/>
</dbReference>
<evidence type="ECO:0000259" key="2">
    <source>
        <dbReference type="Pfam" id="PF05183"/>
    </source>
</evidence>
<keyword evidence="1" id="KW-0808">Transferase</keyword>
<dbReference type="EMBL" id="KB206474">
    <property type="protein sequence ID" value="ELP91216.1"/>
    <property type="molecule type" value="Genomic_DNA"/>
</dbReference>
<dbReference type="InterPro" id="IPR057596">
    <property type="entry name" value="RDRP_core"/>
</dbReference>
<dbReference type="KEGG" id="eiv:EIN_150930"/>
<keyword evidence="4" id="KW-1185">Reference proteome</keyword>
<sequence>MSNDTQSPVVNRHTKFKKDNSKVKVIRYCEMCADVGFGSFVTPSSYASEKFFPNSYVNILKSEVQVSTMEYMYIVPHHTIHHVFVSNTDTKTVDSEFIMKKVIQVLQNNHNSRMYNDRFIINIPLQYIENYNFTPKVYFSYPTIQETIALFQLEGLYLEGYIMSSQIDAEIVSYLKTLKKDMLIFFKRQTQLMALENDYLRIFSLRQAIQTCKEKFHDSIGKSREDDVVLRMEVNSSVVRMSFGYNESNAILEDFSEEFRVKMLRLKFLNNENKMHVLERVDTDLLAFYLVKGYSSYFQNRRYEFFLSNPSQSRSGACWFIDNTDDITRVAAYNSLGIDLKSAKIKNSGILLMRAGLFGSDSVATAGIYPQQIKRIEDVTNEGGYTFSDGVGRISLSLASKVFAEYRRCGENVIRVEEPAAFQIRFAGVKGVVSVDCLDKSENIYFRPSQIKIEAFPERVQKLRVVQIPQYRSGRMNEQLALGLEYLEIPIPNFIQCAKEYLRKYFTSIPNDEVVRLFQKNAKNPTVAIALKMVMAAGRDSKIFEEPFVKANSLVLRMAMLSEKSDFIKFDIDNSAFLMGVMDETGILEEGQVFIQLSSNSVFVPSSRLLAVKFPATHPGDFLLLRNVCENVLFERKRGYERLAYLKDVIVFSSKGYRPDPNKMAGGDLDGDEYLVIWNPLFLPKLGKKSHPPANYDFEETHLERFLEYNDMKHAFVSQLYSKYVLAQISTCHKKACMSLGMQDEISKALSQLISVAVDAPKTGAEIDSGEINELVERVREQKIVGQSVLIALKDFFNQQVPLVLDRFHAELMDIVNTLHYDTIFLSDNIIPELIPFVRRTRNEFNKQIELYINKQIPYRIQRDTERTQLVVGGVFRTSGSDRLEWEKEEKGVINDLESFMLAYRNRVEQEAARMKVPLRRMIDACYKITYDQRYYCENELLVYRLTRIKCLLFPWAVRPQNNIFFTSVIQKKSLPNNVLSRVKNLPDFNYNLNYKLYHWLNKENPKR</sequence>
<comment type="catalytic activity">
    <reaction evidence="1">
        <text>RNA(n) + a ribonucleoside 5'-triphosphate = RNA(n+1) + diphosphate</text>
        <dbReference type="Rhea" id="RHEA:21248"/>
        <dbReference type="Rhea" id="RHEA-COMP:14527"/>
        <dbReference type="Rhea" id="RHEA-COMP:17342"/>
        <dbReference type="ChEBI" id="CHEBI:33019"/>
        <dbReference type="ChEBI" id="CHEBI:61557"/>
        <dbReference type="ChEBI" id="CHEBI:140395"/>
        <dbReference type="EC" id="2.7.7.48"/>
    </reaction>
</comment>
<dbReference type="OMA" id="YHICKED"/>
<reference evidence="3 4" key="1">
    <citation type="submission" date="2012-10" db="EMBL/GenBank/DDBJ databases">
        <authorList>
            <person name="Zafar N."/>
            <person name="Inman J."/>
            <person name="Hall N."/>
            <person name="Lorenzi H."/>
            <person name="Caler E."/>
        </authorList>
    </citation>
    <scope>NUCLEOTIDE SEQUENCE [LARGE SCALE GENOMIC DNA]</scope>
    <source>
        <strain evidence="3 4">IP1</strain>
    </source>
</reference>
<feature type="domain" description="RDRP core" evidence="2">
    <location>
        <begin position="245"/>
        <end position="773"/>
    </location>
</feature>
<name>A0A0A1UEG4_ENTIV</name>
<evidence type="ECO:0000313" key="3">
    <source>
        <dbReference type="EMBL" id="ELP91216.1"/>
    </source>
</evidence>
<dbReference type="InterPro" id="IPR007855">
    <property type="entry name" value="RDRP"/>
</dbReference>
<evidence type="ECO:0000256" key="1">
    <source>
        <dbReference type="RuleBase" id="RU363098"/>
    </source>
</evidence>
<dbReference type="GO" id="GO:0030422">
    <property type="term" value="P:siRNA processing"/>
    <property type="evidence" value="ECO:0007669"/>
    <property type="project" value="TreeGrafter"/>
</dbReference>
<comment type="similarity">
    <text evidence="1">Belongs to the RdRP family.</text>
</comment>
<accession>A0A0A1UEG4</accession>
<organism evidence="3 4">
    <name type="scientific">Entamoeba invadens IP1</name>
    <dbReference type="NCBI Taxonomy" id="370355"/>
    <lineage>
        <taxon>Eukaryota</taxon>
        <taxon>Amoebozoa</taxon>
        <taxon>Evosea</taxon>
        <taxon>Archamoebae</taxon>
        <taxon>Mastigamoebida</taxon>
        <taxon>Entamoebidae</taxon>
        <taxon>Entamoeba</taxon>
    </lineage>
</organism>
<gene>
    <name evidence="3" type="ORF">EIN_150930</name>
</gene>
<dbReference type="GO" id="GO:0003723">
    <property type="term" value="F:RNA binding"/>
    <property type="evidence" value="ECO:0007669"/>
    <property type="project" value="UniProtKB-KW"/>
</dbReference>
<dbReference type="GeneID" id="14890274"/>
<keyword evidence="1" id="KW-0548">Nucleotidyltransferase</keyword>
<dbReference type="OrthoDB" id="6513042at2759"/>
<dbReference type="PANTHER" id="PTHR23079">
    <property type="entry name" value="RNA-DEPENDENT RNA POLYMERASE"/>
    <property type="match status" value="1"/>
</dbReference>
<dbReference type="Proteomes" id="UP000014680">
    <property type="component" value="Unassembled WGS sequence"/>
</dbReference>
<keyword evidence="1 3" id="KW-0696">RNA-directed RNA polymerase</keyword>